<evidence type="ECO:0000313" key="4">
    <source>
        <dbReference type="Proteomes" id="UP000008810"/>
    </source>
</evidence>
<protein>
    <submittedName>
        <fullName evidence="2 3">Uncharacterized protein</fullName>
    </submittedName>
</protein>
<dbReference type="InParanoid" id="A0A0Q3IVE1"/>
<dbReference type="ExpressionAtlas" id="A0A0Q3IVE1">
    <property type="expression patterns" value="baseline and differential"/>
</dbReference>
<accession>A0A0Q3IVE1</accession>
<proteinExistence type="predicted"/>
<reference evidence="2" key="2">
    <citation type="submission" date="2017-06" db="EMBL/GenBank/DDBJ databases">
        <title>WGS assembly of Brachypodium distachyon.</title>
        <authorList>
            <consortium name="The International Brachypodium Initiative"/>
            <person name="Lucas S."/>
            <person name="Harmon-Smith M."/>
            <person name="Lail K."/>
            <person name="Tice H."/>
            <person name="Grimwood J."/>
            <person name="Bruce D."/>
            <person name="Barry K."/>
            <person name="Shu S."/>
            <person name="Lindquist E."/>
            <person name="Wang M."/>
            <person name="Pitluck S."/>
            <person name="Vogel J.P."/>
            <person name="Garvin D.F."/>
            <person name="Mockler T.C."/>
            <person name="Schmutz J."/>
            <person name="Rokhsar D."/>
            <person name="Bevan M.W."/>
        </authorList>
    </citation>
    <scope>NUCLEOTIDE SEQUENCE</scope>
    <source>
        <strain evidence="2">Bd21</strain>
    </source>
</reference>
<sequence>MGCRDNEIVTPSQSTSSQRTTDVEASTAHLDDDLSTQEGQERDEVDDNTTLEAWQRFAIKLKPRKLFKSFTPSDYEKRRKVVFDAAHEDEEEEEEEPDQQEEEADDEEEEEEEEEDVQPVGRRKRAVLKAARRSTRGRTNK</sequence>
<evidence type="ECO:0000313" key="2">
    <source>
        <dbReference type="EMBL" id="KQJ89968.1"/>
    </source>
</evidence>
<gene>
    <name evidence="2" type="ORF">BRADI_4g28779v3</name>
</gene>
<keyword evidence="4" id="KW-1185">Reference proteome</keyword>
<feature type="compositionally biased region" description="Basic and acidic residues" evidence="1">
    <location>
        <begin position="77"/>
        <end position="86"/>
    </location>
</feature>
<feature type="region of interest" description="Disordered" evidence="1">
    <location>
        <begin position="77"/>
        <end position="141"/>
    </location>
</feature>
<feature type="compositionally biased region" description="Acidic residues" evidence="1">
    <location>
        <begin position="87"/>
        <end position="117"/>
    </location>
</feature>
<dbReference type="AlphaFoldDB" id="A0A0Q3IVE1"/>
<evidence type="ECO:0000313" key="3">
    <source>
        <dbReference type="EnsemblPlants" id="KQJ89968"/>
    </source>
</evidence>
<name>A0A0Q3IVE1_BRADI</name>
<feature type="compositionally biased region" description="Low complexity" evidence="1">
    <location>
        <begin position="10"/>
        <end position="20"/>
    </location>
</feature>
<dbReference type="Gramene" id="KQJ89968">
    <property type="protein sequence ID" value="KQJ89968"/>
    <property type="gene ID" value="BRADI_4g28779v3"/>
</dbReference>
<feature type="region of interest" description="Disordered" evidence="1">
    <location>
        <begin position="1"/>
        <end position="48"/>
    </location>
</feature>
<organism evidence="2">
    <name type="scientific">Brachypodium distachyon</name>
    <name type="common">Purple false brome</name>
    <name type="synonym">Trachynia distachya</name>
    <dbReference type="NCBI Taxonomy" id="15368"/>
    <lineage>
        <taxon>Eukaryota</taxon>
        <taxon>Viridiplantae</taxon>
        <taxon>Streptophyta</taxon>
        <taxon>Embryophyta</taxon>
        <taxon>Tracheophyta</taxon>
        <taxon>Spermatophyta</taxon>
        <taxon>Magnoliopsida</taxon>
        <taxon>Liliopsida</taxon>
        <taxon>Poales</taxon>
        <taxon>Poaceae</taxon>
        <taxon>BOP clade</taxon>
        <taxon>Pooideae</taxon>
        <taxon>Stipodae</taxon>
        <taxon>Brachypodieae</taxon>
        <taxon>Brachypodium</taxon>
    </lineage>
</organism>
<evidence type="ECO:0000256" key="1">
    <source>
        <dbReference type="SAM" id="MobiDB-lite"/>
    </source>
</evidence>
<dbReference type="EnsemblPlants" id="KQJ89968">
    <property type="protein sequence ID" value="KQJ89968"/>
    <property type="gene ID" value="BRADI_4g28779v3"/>
</dbReference>
<feature type="compositionally biased region" description="Basic residues" evidence="1">
    <location>
        <begin position="121"/>
        <end position="141"/>
    </location>
</feature>
<dbReference type="EMBL" id="CM000883">
    <property type="protein sequence ID" value="KQJ89968.1"/>
    <property type="molecule type" value="Genomic_DNA"/>
</dbReference>
<reference evidence="2 3" key="1">
    <citation type="journal article" date="2010" name="Nature">
        <title>Genome sequencing and analysis of the model grass Brachypodium distachyon.</title>
        <authorList>
            <consortium name="International Brachypodium Initiative"/>
        </authorList>
    </citation>
    <scope>NUCLEOTIDE SEQUENCE [LARGE SCALE GENOMIC DNA]</scope>
    <source>
        <strain evidence="2 3">Bd21</strain>
    </source>
</reference>
<reference evidence="3" key="3">
    <citation type="submission" date="2018-08" db="UniProtKB">
        <authorList>
            <consortium name="EnsemblPlants"/>
        </authorList>
    </citation>
    <scope>IDENTIFICATION</scope>
    <source>
        <strain evidence="3">cv. Bd21</strain>
    </source>
</reference>
<dbReference type="Proteomes" id="UP000008810">
    <property type="component" value="Chromosome 4"/>
</dbReference>